<gene>
    <name evidence="1" type="ORF">GCM10010151_69520</name>
</gene>
<evidence type="ECO:0000313" key="2">
    <source>
        <dbReference type="Proteomes" id="UP001501822"/>
    </source>
</evidence>
<comment type="caution">
    <text evidence="1">The sequence shown here is derived from an EMBL/GenBank/DDBJ whole genome shotgun (WGS) entry which is preliminary data.</text>
</comment>
<keyword evidence="2" id="KW-1185">Reference proteome</keyword>
<protein>
    <submittedName>
        <fullName evidence="1">Uncharacterized protein</fullName>
    </submittedName>
</protein>
<organism evidence="1 2">
    <name type="scientific">Actinoallomurus spadix</name>
    <dbReference type="NCBI Taxonomy" id="79912"/>
    <lineage>
        <taxon>Bacteria</taxon>
        <taxon>Bacillati</taxon>
        <taxon>Actinomycetota</taxon>
        <taxon>Actinomycetes</taxon>
        <taxon>Streptosporangiales</taxon>
        <taxon>Thermomonosporaceae</taxon>
        <taxon>Actinoallomurus</taxon>
    </lineage>
</organism>
<dbReference type="EMBL" id="BAAABM010000069">
    <property type="protein sequence ID" value="GAA0369708.1"/>
    <property type="molecule type" value="Genomic_DNA"/>
</dbReference>
<sequence length="113" mass="12913">MRRVTGIDKADADRMTARIEARHPRWIVGYGVCHGYGYDGRELKPWWALTDHLASRTFFVRVEADSAAELEKRMAYYEERLARRRDFGMFAHFPASGYVLKSAGSPAETTLVA</sequence>
<name>A0ABP3HGV9_9ACTN</name>
<dbReference type="Proteomes" id="UP001501822">
    <property type="component" value="Unassembled WGS sequence"/>
</dbReference>
<evidence type="ECO:0000313" key="1">
    <source>
        <dbReference type="EMBL" id="GAA0369708.1"/>
    </source>
</evidence>
<proteinExistence type="predicted"/>
<reference evidence="2" key="1">
    <citation type="journal article" date="2019" name="Int. J. Syst. Evol. Microbiol.">
        <title>The Global Catalogue of Microorganisms (GCM) 10K type strain sequencing project: providing services to taxonomists for standard genome sequencing and annotation.</title>
        <authorList>
            <consortium name="The Broad Institute Genomics Platform"/>
            <consortium name="The Broad Institute Genome Sequencing Center for Infectious Disease"/>
            <person name="Wu L."/>
            <person name="Ma J."/>
        </authorList>
    </citation>
    <scope>NUCLEOTIDE SEQUENCE [LARGE SCALE GENOMIC DNA]</scope>
    <source>
        <strain evidence="2">JCM 3146</strain>
    </source>
</reference>
<accession>A0ABP3HGV9</accession>